<proteinExistence type="predicted"/>
<dbReference type="KEGG" id="bze:COCCADRAFT_110182"/>
<dbReference type="RefSeq" id="XP_007717657.1">
    <property type="nucleotide sequence ID" value="XM_007719467.1"/>
</dbReference>
<dbReference type="EMBL" id="KI964849">
    <property type="protein sequence ID" value="EUC28036.1"/>
    <property type="molecule type" value="Genomic_DNA"/>
</dbReference>
<keyword evidence="2" id="KW-1185">Reference proteome</keyword>
<organism evidence="1 2">
    <name type="scientific">Cochliobolus carbonum (strain 26-R-13)</name>
    <name type="common">Maize leaf spot fungus</name>
    <name type="synonym">Bipolaris zeicola</name>
    <dbReference type="NCBI Taxonomy" id="930089"/>
    <lineage>
        <taxon>Eukaryota</taxon>
        <taxon>Fungi</taxon>
        <taxon>Dikarya</taxon>
        <taxon>Ascomycota</taxon>
        <taxon>Pezizomycotina</taxon>
        <taxon>Dothideomycetes</taxon>
        <taxon>Pleosporomycetidae</taxon>
        <taxon>Pleosporales</taxon>
        <taxon>Pleosporineae</taxon>
        <taxon>Pleosporaceae</taxon>
        <taxon>Bipolaris</taxon>
    </lineage>
</organism>
<reference evidence="1 2" key="1">
    <citation type="journal article" date="2013" name="PLoS Genet.">
        <title>Comparative genome structure, secondary metabolite, and effector coding capacity across Cochliobolus pathogens.</title>
        <authorList>
            <person name="Condon B.J."/>
            <person name="Leng Y."/>
            <person name="Wu D."/>
            <person name="Bushley K.E."/>
            <person name="Ohm R.A."/>
            <person name="Otillar R."/>
            <person name="Martin J."/>
            <person name="Schackwitz W."/>
            <person name="Grimwood J."/>
            <person name="MohdZainudin N."/>
            <person name="Xue C."/>
            <person name="Wang R."/>
            <person name="Manning V.A."/>
            <person name="Dhillon B."/>
            <person name="Tu Z.J."/>
            <person name="Steffenson B.J."/>
            <person name="Salamov A."/>
            <person name="Sun H."/>
            <person name="Lowry S."/>
            <person name="LaButti K."/>
            <person name="Han J."/>
            <person name="Copeland A."/>
            <person name="Lindquist E."/>
            <person name="Barry K."/>
            <person name="Schmutz J."/>
            <person name="Baker S.E."/>
            <person name="Ciuffetti L.M."/>
            <person name="Grigoriev I.V."/>
            <person name="Zhong S."/>
            <person name="Turgeon B.G."/>
        </authorList>
    </citation>
    <scope>NUCLEOTIDE SEQUENCE [LARGE SCALE GENOMIC DNA]</scope>
    <source>
        <strain evidence="1 2">26-R-13</strain>
    </source>
</reference>
<dbReference type="AlphaFoldDB" id="W6YA49"/>
<dbReference type="Proteomes" id="UP000053841">
    <property type="component" value="Unassembled WGS sequence"/>
</dbReference>
<evidence type="ECO:0000313" key="2">
    <source>
        <dbReference type="Proteomes" id="UP000053841"/>
    </source>
</evidence>
<feature type="non-terminal residue" evidence="1">
    <location>
        <position position="1"/>
    </location>
</feature>
<dbReference type="HOGENOM" id="CLU_2661141_0_0_1"/>
<sequence length="76" mass="8589">PSSRTAHSLLPLPIFIFSCTNKPHLASWMIQCLHTDQRATYLLTARFISRALSDIHRRAFRILECVLSGCNGHALL</sequence>
<evidence type="ECO:0000313" key="1">
    <source>
        <dbReference type="EMBL" id="EUC28036.1"/>
    </source>
</evidence>
<accession>W6YA49</accession>
<name>W6YA49_COCC2</name>
<dbReference type="GeneID" id="19144049"/>
<protein>
    <submittedName>
        <fullName evidence="1">Uncharacterized protein</fullName>
    </submittedName>
</protein>
<gene>
    <name evidence="1" type="ORF">COCCADRAFT_110182</name>
</gene>